<dbReference type="AlphaFoldDB" id="A0AA49JJC6"/>
<dbReference type="GO" id="GO:0042398">
    <property type="term" value="P:modified amino acid biosynthetic process"/>
    <property type="evidence" value="ECO:0007669"/>
    <property type="project" value="InterPro"/>
</dbReference>
<keyword evidence="3" id="KW-0436">Ligase</keyword>
<dbReference type="PANTHER" id="PTHR36510:SF3">
    <property type="entry name" value="CONSERVED PROTEIN"/>
    <property type="match status" value="1"/>
</dbReference>
<dbReference type="PANTHER" id="PTHR36510">
    <property type="entry name" value="GLUTAMATE--CYSTEINE LIGASE 2-RELATED"/>
    <property type="match status" value="1"/>
</dbReference>
<dbReference type="SUPFAM" id="SSF55931">
    <property type="entry name" value="Glutamine synthetase/guanido kinase"/>
    <property type="match status" value="1"/>
</dbReference>
<sequence length="641" mass="72686">MGSLNVKLVSSQKDLNQNTRNILQDLKALESMLEESWFNEAPIHIGAEQELCLVDPHCKPKPISLEVLDRIGSPGFTTELAKFNLEINLDPLEYTGNCFSTLAQCIGQKMNELYALGAEMDFDPVMTGILPTLRKTDMEESNLTPLPRYHALMKAISKMRGRKYELRIRGIDELNLKHDSALLEACNTSFQVHLQVAPKDFVQKYNIALAIAAPVLSIATNSPFLFGKRLWSETRIALFQQSVDTRVISEHLRDRSPRVTFGNHWVQDSIIELYREDIVRFRPMLMASANGDVTEEIEEGKTPDLRSLMTHNSTVYRWNRPCYGISPNGKPHLRIENRLLPSGPSIVDEVANAAFWLGLMEGAHQEYGDITKKMEFDDARSNFVAASFSGHDTDVAWLEGRKVNTMELIAKELLPLARQGLKNRKVNTEDIDYYLGIIASRNATRRTGAYWILQSFNKLSKEVLSDERSSTLTSAMIKNQKSGKPIHEWELAARQDSRQWSPTSLLIEEFMTRDVFSVEKDDIPELVANIMDWQRVRFVPVEDKKGHLCGLVTARRLIRYLVDKADNAKHIEKTVKDLMIEDPITIAPDKTVMEAMRLMKQHNAPCLPVVKNNALVGIISEGNFLNVTASLLNVLEEQHES</sequence>
<protein>
    <submittedName>
        <fullName evidence="3">Glutamate-cysteine ligase family protein</fullName>
    </submittedName>
</protein>
<keyword evidence="1" id="KW-0129">CBS domain</keyword>
<dbReference type="Pfam" id="PF04107">
    <property type="entry name" value="GCS2"/>
    <property type="match status" value="1"/>
</dbReference>
<dbReference type="InterPro" id="IPR046342">
    <property type="entry name" value="CBS_dom_sf"/>
</dbReference>
<dbReference type="SUPFAM" id="SSF54631">
    <property type="entry name" value="CBS-domain pair"/>
    <property type="match status" value="1"/>
</dbReference>
<dbReference type="InterPro" id="IPR014746">
    <property type="entry name" value="Gln_synth/guanido_kin_cat_dom"/>
</dbReference>
<dbReference type="InterPro" id="IPR050141">
    <property type="entry name" value="GCL_type2/YbdK_subfam"/>
</dbReference>
<dbReference type="SMART" id="SM00116">
    <property type="entry name" value="CBS"/>
    <property type="match status" value="2"/>
</dbReference>
<gene>
    <name evidence="3" type="ORF">K4G66_13005</name>
</gene>
<dbReference type="Gene3D" id="3.30.590.20">
    <property type="match status" value="1"/>
</dbReference>
<feature type="domain" description="CBS" evidence="2">
    <location>
        <begin position="579"/>
        <end position="641"/>
    </location>
</feature>
<proteinExistence type="predicted"/>
<reference evidence="3" key="1">
    <citation type="journal article" date="2023" name="Comput. Struct. Biotechnol. J.">
        <title>Discovery of a novel marine Bacteroidetes with a rich repertoire of carbohydrate-active enzymes.</title>
        <authorList>
            <person name="Chen B."/>
            <person name="Liu G."/>
            <person name="Chen Q."/>
            <person name="Wang H."/>
            <person name="Liu L."/>
            <person name="Tang K."/>
        </authorList>
    </citation>
    <scope>NUCLEOTIDE SEQUENCE</scope>
    <source>
        <strain evidence="3">TK19036</strain>
    </source>
</reference>
<dbReference type="PROSITE" id="PS51371">
    <property type="entry name" value="CBS"/>
    <property type="match status" value="2"/>
</dbReference>
<dbReference type="Gene3D" id="3.10.580.10">
    <property type="entry name" value="CBS-domain"/>
    <property type="match status" value="1"/>
</dbReference>
<dbReference type="InterPro" id="IPR006336">
    <property type="entry name" value="GCS2"/>
</dbReference>
<dbReference type="EMBL" id="CP120682">
    <property type="protein sequence ID" value="WKN39612.1"/>
    <property type="molecule type" value="Genomic_DNA"/>
</dbReference>
<evidence type="ECO:0000256" key="1">
    <source>
        <dbReference type="PROSITE-ProRule" id="PRU00703"/>
    </source>
</evidence>
<dbReference type="GO" id="GO:0004357">
    <property type="term" value="F:glutamate-cysteine ligase activity"/>
    <property type="evidence" value="ECO:0007669"/>
    <property type="project" value="InterPro"/>
</dbReference>
<feature type="domain" description="CBS" evidence="2">
    <location>
        <begin position="511"/>
        <end position="567"/>
    </location>
</feature>
<dbReference type="InterPro" id="IPR000644">
    <property type="entry name" value="CBS_dom"/>
</dbReference>
<name>A0AA49JJC6_9BACT</name>
<organism evidence="3">
    <name type="scientific">Roseihalotalea indica</name>
    <dbReference type="NCBI Taxonomy" id="2867963"/>
    <lineage>
        <taxon>Bacteria</taxon>
        <taxon>Pseudomonadati</taxon>
        <taxon>Bacteroidota</taxon>
        <taxon>Cytophagia</taxon>
        <taxon>Cytophagales</taxon>
        <taxon>Catalimonadaceae</taxon>
        <taxon>Roseihalotalea</taxon>
    </lineage>
</organism>
<reference evidence="3" key="2">
    <citation type="journal article" date="2024" name="Antonie Van Leeuwenhoek">
        <title>Roseihalotalea indica gen. nov., sp. nov., a halophilic Bacteroidetes from mesopelagic Southwest Indian Ocean with higher carbohydrate metabolic potential.</title>
        <authorList>
            <person name="Chen B."/>
            <person name="Zhang M."/>
            <person name="Lin D."/>
            <person name="Ye J."/>
            <person name="Tang K."/>
        </authorList>
    </citation>
    <scope>NUCLEOTIDE SEQUENCE</scope>
    <source>
        <strain evidence="3">TK19036</strain>
    </source>
</reference>
<evidence type="ECO:0000259" key="2">
    <source>
        <dbReference type="PROSITE" id="PS51371"/>
    </source>
</evidence>
<evidence type="ECO:0000313" key="3">
    <source>
        <dbReference type="EMBL" id="WKN39612.1"/>
    </source>
</evidence>
<dbReference type="Pfam" id="PF00571">
    <property type="entry name" value="CBS"/>
    <property type="match status" value="2"/>
</dbReference>
<accession>A0AA49JJC6</accession>